<dbReference type="InterPro" id="IPR038636">
    <property type="entry name" value="Wzi_sf"/>
</dbReference>
<organism evidence="1 2">
    <name type="scientific">Thermophagus xiamenensis</name>
    <dbReference type="NCBI Taxonomy" id="385682"/>
    <lineage>
        <taxon>Bacteria</taxon>
        <taxon>Pseudomonadati</taxon>
        <taxon>Bacteroidota</taxon>
        <taxon>Bacteroidia</taxon>
        <taxon>Marinilabiliales</taxon>
        <taxon>Marinilabiliaceae</taxon>
        <taxon>Thermophagus</taxon>
    </lineage>
</organism>
<dbReference type="Proteomes" id="UP000181976">
    <property type="component" value="Unassembled WGS sequence"/>
</dbReference>
<evidence type="ECO:0000313" key="1">
    <source>
        <dbReference type="EMBL" id="SFD99955.1"/>
    </source>
</evidence>
<gene>
    <name evidence="1" type="ORF">SAMN05444380_10571</name>
</gene>
<dbReference type="AlphaFoldDB" id="A0A1I1WXN7"/>
<dbReference type="STRING" id="385682.SAMN05444380_10571"/>
<accession>A0A1I1WXN7</accession>
<dbReference type="InParanoid" id="A0A1I1WXN7"/>
<dbReference type="eggNOG" id="ENOG502Z97V">
    <property type="taxonomic scope" value="Bacteria"/>
</dbReference>
<dbReference type="Gene3D" id="2.40.160.130">
    <property type="entry name" value="Capsule assembly protein Wzi"/>
    <property type="match status" value="1"/>
</dbReference>
<protein>
    <submittedName>
        <fullName evidence="1">Capsule assembly protein Wzi</fullName>
    </submittedName>
</protein>
<keyword evidence="2" id="KW-1185">Reference proteome</keyword>
<evidence type="ECO:0000313" key="2">
    <source>
        <dbReference type="Proteomes" id="UP000181976"/>
    </source>
</evidence>
<sequence length="554" mass="63873">MKYIFCKIHTFGCFLLLMIIFFLSGQLSFGQHIPVHVDNSGIYDLLDELADQGTIDINTIAKPYGRRDIALWLKQALSHQGLTPRQRLETEFYLRDYGKELNRGEISKKRFDLFYYRDSLFRLTLNPILGVGTFFSGDKTGFYRYNGAEIYGSIGSHFGYFGSLRDNHESKITGGENYLIQKRGAIYKDDGEARDFSEARGGFFWSWKWGRLGLQKDHYIWGYGYNGTNIFSGHTPSHAFVSLLLKPTAWFELRYMHGWLVSEVVDSVRSFSYYDGRREVFADKYVAANLITVRPVPHLYVSAGNSIVFADTRVNPAFLIPLMFYKSVDHTYNGASNEVGQNAQMFFAISSRQLNNLHIYSTLFVDEISLKRMFDKDQHSNYVSLKVGARMTGIPSGVSFTAEYTRTNPMVYQHKIPTTTWESNGYNMGHYLRDNSDELFLSVRYRPIRGMSWELAYTHARKGKDYQSILINGEEANHPEVNLDEPRWGLPFMNDVKFEMEKVSLKGYWQVIHDGYLFVNLSISDFGGEDKEKYIPLFYLEDNFSGSVGINFGF</sequence>
<name>A0A1I1WXN7_9BACT</name>
<reference evidence="1 2" key="1">
    <citation type="submission" date="2016-10" db="EMBL/GenBank/DDBJ databases">
        <authorList>
            <person name="de Groot N.N."/>
        </authorList>
    </citation>
    <scope>NUCLEOTIDE SEQUENCE [LARGE SCALE GENOMIC DNA]</scope>
    <source>
        <strain evidence="1 2">DSM 19012</strain>
    </source>
</reference>
<proteinExistence type="predicted"/>
<dbReference type="EMBL" id="FONA01000005">
    <property type="protein sequence ID" value="SFD99955.1"/>
    <property type="molecule type" value="Genomic_DNA"/>
</dbReference>
<dbReference type="RefSeq" id="WP_010526699.1">
    <property type="nucleotide sequence ID" value="NZ_AFSL01000015.1"/>
</dbReference>